<dbReference type="Pfam" id="PF00621">
    <property type="entry name" value="RhoGEF"/>
    <property type="match status" value="1"/>
</dbReference>
<evidence type="ECO:0000259" key="6">
    <source>
        <dbReference type="PROSITE" id="PS50001"/>
    </source>
</evidence>
<feature type="domain" description="Phorbol-ester/DAG-type" evidence="10">
    <location>
        <begin position="578"/>
        <end position="627"/>
    </location>
</feature>
<dbReference type="InterPro" id="IPR001715">
    <property type="entry name" value="CH_dom"/>
</dbReference>
<dbReference type="PANTHER" id="PTHR45818">
    <property type="entry name" value="PROTEIN VAV"/>
    <property type="match status" value="1"/>
</dbReference>
<feature type="domain" description="DH" evidence="8">
    <location>
        <begin position="252"/>
        <end position="430"/>
    </location>
</feature>
<sequence>MAAALYNDKDTTDELWKECARWLTRWGMLREDHRANLPEACIADLANILRDGVLLCKLLNKVDPGCIDMKDVNLKPTMAQFLCLHNIELFLRTCLISFSLKEHDLFDPLVLFELTNFHKVLCTLSKLSLSSKAQEGNILGFTAHKVKTKEEEVIYQSLKSVDVRPSVCEPSWLQFTIPCPRPEDREEEVYDDLCYVTFSTCLPEVRILMSRAELPSSARGMNDPIYDVASEEIYQDLCVLRTPHEIQPTSEKRDFVIKELLDTEKNYVEVLAKLKRNFMKPLCSQMKPQDHETVFYKINELHDIHSSFYHELKKFRDPTVKLSLTFMKWRERFLVYGGYCANLTRSTNLLQELCDTDEGFNTIVVAYEKEDNNGRFKLRDVLSVPMQRILKYHLLLDKLIEHTDPNHEEYNDLRRAREAMLDVAGFINEAARDSEHLAVINNLQENIVEWYPTDQRLANYGRLIKDGELKIKAHDDQRIKSRYVFIFDKCVLICKQLKGQQFAYRHIINISEYHVDETHNRAVLSREARFSYSFHLVKNDNVMAYTIFVRTIELKQQLIKAINDALDNIHPQSIKRTNHCFELQTFDDPVQCLHCSKYLRGLIYQGYRCNVCNIAVHKQCIAQSGRCGIHNHHHSTSSSSVESVVNGADAGLKDKLWFVGEMDRIKAQNELERRENGTFLVRIRPQSDEKDKYALTLK</sequence>
<dbReference type="AlphaFoldDB" id="A0A8J6HBL3"/>
<dbReference type="InterPro" id="IPR011993">
    <property type="entry name" value="PH-like_dom_sf"/>
</dbReference>
<dbReference type="GO" id="GO:0005737">
    <property type="term" value="C:cytoplasm"/>
    <property type="evidence" value="ECO:0007669"/>
    <property type="project" value="TreeGrafter"/>
</dbReference>
<keyword evidence="2" id="KW-0344">Guanine-nucleotide releasing factor</keyword>
<dbReference type="Gene3D" id="3.30.60.20">
    <property type="match status" value="1"/>
</dbReference>
<dbReference type="CDD" id="cd00160">
    <property type="entry name" value="RhoGEF"/>
    <property type="match status" value="1"/>
</dbReference>
<evidence type="ECO:0008006" key="13">
    <source>
        <dbReference type="Google" id="ProtNLM"/>
    </source>
</evidence>
<dbReference type="InterPro" id="IPR037832">
    <property type="entry name" value="PH_Vav"/>
</dbReference>
<dbReference type="SMART" id="SM00233">
    <property type="entry name" value="PH"/>
    <property type="match status" value="1"/>
</dbReference>
<dbReference type="PROSITE" id="PS50021">
    <property type="entry name" value="CH"/>
    <property type="match status" value="1"/>
</dbReference>
<dbReference type="Gene3D" id="1.20.900.10">
    <property type="entry name" value="Dbl homology (DH) domain"/>
    <property type="match status" value="1"/>
</dbReference>
<keyword evidence="3" id="KW-0677">Repeat</keyword>
<organism evidence="11 12">
    <name type="scientific">Tenebrio molitor</name>
    <name type="common">Yellow mealworm beetle</name>
    <dbReference type="NCBI Taxonomy" id="7067"/>
    <lineage>
        <taxon>Eukaryota</taxon>
        <taxon>Metazoa</taxon>
        <taxon>Ecdysozoa</taxon>
        <taxon>Arthropoda</taxon>
        <taxon>Hexapoda</taxon>
        <taxon>Insecta</taxon>
        <taxon>Pterygota</taxon>
        <taxon>Neoptera</taxon>
        <taxon>Endopterygota</taxon>
        <taxon>Coleoptera</taxon>
        <taxon>Polyphaga</taxon>
        <taxon>Cucujiformia</taxon>
        <taxon>Tenebrionidae</taxon>
        <taxon>Tenebrio</taxon>
    </lineage>
</organism>
<evidence type="ECO:0000256" key="1">
    <source>
        <dbReference type="ARBA" id="ARBA00022553"/>
    </source>
</evidence>
<evidence type="ECO:0000256" key="3">
    <source>
        <dbReference type="ARBA" id="ARBA00022737"/>
    </source>
</evidence>
<dbReference type="CDD" id="cd20810">
    <property type="entry name" value="C1_VAV"/>
    <property type="match status" value="1"/>
</dbReference>
<dbReference type="PANTHER" id="PTHR45818:SF3">
    <property type="entry name" value="PROTEIN VAV"/>
    <property type="match status" value="1"/>
</dbReference>
<dbReference type="SMART" id="SM00109">
    <property type="entry name" value="C1"/>
    <property type="match status" value="1"/>
</dbReference>
<proteinExistence type="predicted"/>
<dbReference type="EMBL" id="JABDTM020026924">
    <property type="protein sequence ID" value="KAH0811271.1"/>
    <property type="molecule type" value="Genomic_DNA"/>
</dbReference>
<dbReference type="Gene3D" id="2.30.29.30">
    <property type="entry name" value="Pleckstrin-homology domain (PH domain)/Phosphotyrosine-binding domain (PTB)"/>
    <property type="match status" value="1"/>
</dbReference>
<keyword evidence="1" id="KW-0597">Phosphoprotein</keyword>
<dbReference type="CDD" id="cd21201">
    <property type="entry name" value="CH_VAV"/>
    <property type="match status" value="1"/>
</dbReference>
<dbReference type="SUPFAM" id="SSF48065">
    <property type="entry name" value="DBL homology domain (DH-domain)"/>
    <property type="match status" value="1"/>
</dbReference>
<evidence type="ECO:0000259" key="7">
    <source>
        <dbReference type="PROSITE" id="PS50003"/>
    </source>
</evidence>
<feature type="domain" description="Calponin-homology (CH)" evidence="9">
    <location>
        <begin position="13"/>
        <end position="132"/>
    </location>
</feature>
<dbReference type="SMART" id="SM00325">
    <property type="entry name" value="RhoGEF"/>
    <property type="match status" value="1"/>
</dbReference>
<gene>
    <name evidence="11" type="ORF">GEV33_011521</name>
</gene>
<dbReference type="Pfam" id="PF00130">
    <property type="entry name" value="C1_1"/>
    <property type="match status" value="1"/>
</dbReference>
<dbReference type="GO" id="GO:0016477">
    <property type="term" value="P:cell migration"/>
    <property type="evidence" value="ECO:0007669"/>
    <property type="project" value="TreeGrafter"/>
</dbReference>
<dbReference type="SMART" id="SM00033">
    <property type="entry name" value="CH"/>
    <property type="match status" value="1"/>
</dbReference>
<evidence type="ECO:0000259" key="9">
    <source>
        <dbReference type="PROSITE" id="PS50021"/>
    </source>
</evidence>
<dbReference type="InterPro" id="IPR002219">
    <property type="entry name" value="PKC_DAG/PE"/>
</dbReference>
<accession>A0A8J6HBL3</accession>
<dbReference type="InterPro" id="IPR000219">
    <property type="entry name" value="DH_dom"/>
</dbReference>
<dbReference type="InterPro" id="IPR000980">
    <property type="entry name" value="SH2"/>
</dbReference>
<dbReference type="Gene3D" id="1.10.418.10">
    <property type="entry name" value="Calponin-like domain"/>
    <property type="match status" value="1"/>
</dbReference>
<dbReference type="GO" id="GO:0005085">
    <property type="term" value="F:guanyl-nucleotide exchange factor activity"/>
    <property type="evidence" value="ECO:0007669"/>
    <property type="project" value="UniProtKB-KW"/>
</dbReference>
<dbReference type="InterPro" id="IPR035899">
    <property type="entry name" value="DBL_dom_sf"/>
</dbReference>
<dbReference type="PROSITE" id="PS50003">
    <property type="entry name" value="PH_DOMAIN"/>
    <property type="match status" value="1"/>
</dbReference>
<dbReference type="Pfam" id="PF00307">
    <property type="entry name" value="CH"/>
    <property type="match status" value="1"/>
</dbReference>
<dbReference type="InterPro" id="IPR055251">
    <property type="entry name" value="SOS1_NGEF_PH"/>
</dbReference>
<dbReference type="PROSITE" id="PS50001">
    <property type="entry name" value="SH2"/>
    <property type="match status" value="1"/>
</dbReference>
<dbReference type="PROSITE" id="PS50081">
    <property type="entry name" value="ZF_DAG_PE_2"/>
    <property type="match status" value="1"/>
</dbReference>
<evidence type="ECO:0000256" key="4">
    <source>
        <dbReference type="ARBA" id="ARBA00022999"/>
    </source>
</evidence>
<dbReference type="SUPFAM" id="SSF55550">
    <property type="entry name" value="SH2 domain"/>
    <property type="match status" value="1"/>
</dbReference>
<evidence type="ECO:0000259" key="8">
    <source>
        <dbReference type="PROSITE" id="PS50010"/>
    </source>
</evidence>
<keyword evidence="4 5" id="KW-0727">SH2 domain</keyword>
<keyword evidence="12" id="KW-1185">Reference proteome</keyword>
<dbReference type="Pfam" id="PF22697">
    <property type="entry name" value="SOS1_NGEF_PH"/>
    <property type="match status" value="1"/>
</dbReference>
<dbReference type="SUPFAM" id="SSF50729">
    <property type="entry name" value="PH domain-like"/>
    <property type="match status" value="1"/>
</dbReference>
<dbReference type="CDD" id="cd01223">
    <property type="entry name" value="PH_Vav"/>
    <property type="match status" value="1"/>
</dbReference>
<feature type="domain" description="SH2" evidence="6">
    <location>
        <begin position="657"/>
        <end position="698"/>
    </location>
</feature>
<dbReference type="InterPro" id="IPR036860">
    <property type="entry name" value="SH2_dom_sf"/>
</dbReference>
<evidence type="ECO:0000313" key="12">
    <source>
        <dbReference type="Proteomes" id="UP000719412"/>
    </source>
</evidence>
<dbReference type="SUPFAM" id="SSF47576">
    <property type="entry name" value="Calponin-homology domain, CH-domain"/>
    <property type="match status" value="1"/>
</dbReference>
<dbReference type="InterPro" id="IPR001849">
    <property type="entry name" value="PH_domain"/>
</dbReference>
<name>A0A8J6HBL3_TENMO</name>
<feature type="domain" description="PH" evidence="7">
    <location>
        <begin position="462"/>
        <end position="567"/>
    </location>
</feature>
<evidence type="ECO:0000259" key="10">
    <source>
        <dbReference type="PROSITE" id="PS50081"/>
    </source>
</evidence>
<dbReference type="PROSITE" id="PS50010">
    <property type="entry name" value="DH_2"/>
    <property type="match status" value="1"/>
</dbReference>
<protein>
    <recommendedName>
        <fullName evidence="13">Protein vav</fullName>
    </recommendedName>
</protein>
<comment type="caution">
    <text evidence="11">The sequence shown here is derived from an EMBL/GenBank/DDBJ whole genome shotgun (WGS) entry which is preliminary data.</text>
</comment>
<evidence type="ECO:0000256" key="2">
    <source>
        <dbReference type="ARBA" id="ARBA00022658"/>
    </source>
</evidence>
<reference evidence="11" key="2">
    <citation type="submission" date="2021-08" db="EMBL/GenBank/DDBJ databases">
        <authorList>
            <person name="Eriksson T."/>
        </authorList>
    </citation>
    <scope>NUCLEOTIDE SEQUENCE</scope>
    <source>
        <strain evidence="11">Stoneville</strain>
        <tissue evidence="11">Whole head</tissue>
    </source>
</reference>
<dbReference type="Proteomes" id="UP000719412">
    <property type="component" value="Unassembled WGS sequence"/>
</dbReference>
<dbReference type="Pfam" id="PF00017">
    <property type="entry name" value="SH2"/>
    <property type="match status" value="1"/>
</dbReference>
<dbReference type="InterPro" id="IPR036872">
    <property type="entry name" value="CH_dom_sf"/>
</dbReference>
<dbReference type="PROSITE" id="PS00479">
    <property type="entry name" value="ZF_DAG_PE_1"/>
    <property type="match status" value="1"/>
</dbReference>
<evidence type="ECO:0000313" key="11">
    <source>
        <dbReference type="EMBL" id="KAH0811271.1"/>
    </source>
</evidence>
<evidence type="ECO:0000256" key="5">
    <source>
        <dbReference type="PROSITE-ProRule" id="PRU00191"/>
    </source>
</evidence>
<reference evidence="11" key="1">
    <citation type="journal article" date="2020" name="J Insects Food Feed">
        <title>The yellow mealworm (Tenebrio molitor) genome: a resource for the emerging insects as food and feed industry.</title>
        <authorList>
            <person name="Eriksson T."/>
            <person name="Andere A."/>
            <person name="Kelstrup H."/>
            <person name="Emery V."/>
            <person name="Picard C."/>
        </authorList>
    </citation>
    <scope>NUCLEOTIDE SEQUENCE</scope>
    <source>
        <strain evidence="11">Stoneville</strain>
        <tissue evidence="11">Whole head</tissue>
    </source>
</reference>
<dbReference type="Gene3D" id="3.30.505.10">
    <property type="entry name" value="SH2 domain"/>
    <property type="match status" value="1"/>
</dbReference>